<evidence type="ECO:0000256" key="11">
    <source>
        <dbReference type="ARBA" id="ARBA00022884"/>
    </source>
</evidence>
<protein>
    <recommendedName>
        <fullName evidence="15">Phenylalanine--tRNA ligase beta subunit</fullName>
        <ecNumber evidence="15">6.1.1.20</ecNumber>
    </recommendedName>
    <alternativeName>
        <fullName evidence="15">Phenylalanyl-tRNA synthetase beta subunit</fullName>
        <shortName evidence="15">PheRS</shortName>
    </alternativeName>
</protein>
<keyword evidence="21" id="KW-1185">Reference proteome</keyword>
<dbReference type="CDD" id="cd02796">
    <property type="entry name" value="tRNA_bind_bactPheRS"/>
    <property type="match status" value="1"/>
</dbReference>
<dbReference type="InterPro" id="IPR033714">
    <property type="entry name" value="tRNA_bind_bactPheRS"/>
</dbReference>
<dbReference type="GO" id="GO:0009328">
    <property type="term" value="C:phenylalanine-tRNA ligase complex"/>
    <property type="evidence" value="ECO:0007669"/>
    <property type="project" value="TreeGrafter"/>
</dbReference>
<dbReference type="SUPFAM" id="SSF56037">
    <property type="entry name" value="PheT/TilS domain"/>
    <property type="match status" value="1"/>
</dbReference>
<dbReference type="GO" id="GO:0004826">
    <property type="term" value="F:phenylalanine-tRNA ligase activity"/>
    <property type="evidence" value="ECO:0007669"/>
    <property type="project" value="UniProtKB-UniRule"/>
</dbReference>
<dbReference type="STRING" id="1255658.FM114_07135"/>
<dbReference type="PANTHER" id="PTHR10947:SF0">
    <property type="entry name" value="PHENYLALANINE--TRNA LIGASE BETA SUBUNIT"/>
    <property type="match status" value="1"/>
</dbReference>
<dbReference type="InterPro" id="IPR041616">
    <property type="entry name" value="PheRS_beta_core"/>
</dbReference>
<evidence type="ECO:0000256" key="14">
    <source>
        <dbReference type="ARBA" id="ARBA00049255"/>
    </source>
</evidence>
<dbReference type="Pfam" id="PF03147">
    <property type="entry name" value="FDX-ACB"/>
    <property type="match status" value="1"/>
</dbReference>
<dbReference type="SMART" id="SM00874">
    <property type="entry name" value="B5"/>
    <property type="match status" value="1"/>
</dbReference>
<dbReference type="Gene3D" id="3.30.56.10">
    <property type="match status" value="2"/>
</dbReference>
<feature type="binding site" evidence="15">
    <location>
        <position position="476"/>
    </location>
    <ligand>
        <name>Mg(2+)</name>
        <dbReference type="ChEBI" id="CHEBI:18420"/>
        <note>shared with alpha subunit</note>
    </ligand>
</feature>
<evidence type="ECO:0000256" key="5">
    <source>
        <dbReference type="ARBA" id="ARBA00022555"/>
    </source>
</evidence>
<dbReference type="PROSITE" id="PS50886">
    <property type="entry name" value="TRBD"/>
    <property type="match status" value="1"/>
</dbReference>
<evidence type="ECO:0000259" key="18">
    <source>
        <dbReference type="PROSITE" id="PS51447"/>
    </source>
</evidence>
<keyword evidence="9 15" id="KW-0067">ATP-binding</keyword>
<evidence type="ECO:0000313" key="21">
    <source>
        <dbReference type="Proteomes" id="UP000188342"/>
    </source>
</evidence>
<evidence type="ECO:0000259" key="17">
    <source>
        <dbReference type="PROSITE" id="PS50886"/>
    </source>
</evidence>
<dbReference type="Pfam" id="PF03484">
    <property type="entry name" value="B5"/>
    <property type="match status" value="1"/>
</dbReference>
<comment type="similarity">
    <text evidence="2 15">Belongs to the phenylalanyl-tRNA synthetase beta subunit family. Type 1 subfamily.</text>
</comment>
<gene>
    <name evidence="15" type="primary">pheT</name>
    <name evidence="20" type="ORF">FM114_07135</name>
</gene>
<evidence type="ECO:0000313" key="20">
    <source>
        <dbReference type="EMBL" id="SJN30470.1"/>
    </source>
</evidence>
<dbReference type="InterPro" id="IPR045864">
    <property type="entry name" value="aa-tRNA-synth_II/BPL/LPL"/>
</dbReference>
<dbReference type="Proteomes" id="UP000188342">
    <property type="component" value="Unassembled WGS sequence"/>
</dbReference>
<dbReference type="CDD" id="cd00769">
    <property type="entry name" value="PheRS_beta_core"/>
    <property type="match status" value="1"/>
</dbReference>
<evidence type="ECO:0000256" key="10">
    <source>
        <dbReference type="ARBA" id="ARBA00022842"/>
    </source>
</evidence>
<dbReference type="PROSITE" id="PS51483">
    <property type="entry name" value="B5"/>
    <property type="match status" value="1"/>
</dbReference>
<dbReference type="EMBL" id="FUKQ01000026">
    <property type="protein sequence ID" value="SJN30470.1"/>
    <property type="molecule type" value="Genomic_DNA"/>
</dbReference>
<dbReference type="Gene3D" id="3.30.70.380">
    <property type="entry name" value="Ferrodoxin-fold anticodon-binding domain"/>
    <property type="match status" value="1"/>
</dbReference>
<dbReference type="SUPFAM" id="SSF46955">
    <property type="entry name" value="Putative DNA-binding domain"/>
    <property type="match status" value="1"/>
</dbReference>
<dbReference type="InterPro" id="IPR009061">
    <property type="entry name" value="DNA-bd_dom_put_sf"/>
</dbReference>
<feature type="domain" description="TRNA-binding" evidence="17">
    <location>
        <begin position="42"/>
        <end position="167"/>
    </location>
</feature>
<feature type="domain" description="FDX-ACB" evidence="18">
    <location>
        <begin position="746"/>
        <end position="839"/>
    </location>
</feature>
<name>A0A1R4JED2_9ACTN</name>
<dbReference type="InterPro" id="IPR020825">
    <property type="entry name" value="Phe-tRNA_synthase-like_B3/B4"/>
</dbReference>
<dbReference type="InterPro" id="IPR002547">
    <property type="entry name" value="tRNA-bd_dom"/>
</dbReference>
<evidence type="ECO:0000256" key="2">
    <source>
        <dbReference type="ARBA" id="ARBA00008653"/>
    </source>
</evidence>
<keyword evidence="4 15" id="KW-0963">Cytoplasm</keyword>
<dbReference type="Gene3D" id="2.40.50.140">
    <property type="entry name" value="Nucleic acid-binding proteins"/>
    <property type="match status" value="1"/>
</dbReference>
<feature type="binding site" evidence="15">
    <location>
        <position position="485"/>
    </location>
    <ligand>
        <name>Mg(2+)</name>
        <dbReference type="ChEBI" id="CHEBI:18420"/>
        <note>shared with alpha subunit</note>
    </ligand>
</feature>
<dbReference type="SUPFAM" id="SSF54991">
    <property type="entry name" value="Anticodon-binding domain of PheRS"/>
    <property type="match status" value="1"/>
</dbReference>
<dbReference type="SMART" id="SM00896">
    <property type="entry name" value="FDX-ACB"/>
    <property type="match status" value="1"/>
</dbReference>
<dbReference type="Pfam" id="PF01588">
    <property type="entry name" value="tRNA_bind"/>
    <property type="match status" value="1"/>
</dbReference>
<evidence type="ECO:0000256" key="9">
    <source>
        <dbReference type="ARBA" id="ARBA00022840"/>
    </source>
</evidence>
<dbReference type="Pfam" id="PF17759">
    <property type="entry name" value="tRNA_synthFbeta"/>
    <property type="match status" value="1"/>
</dbReference>
<dbReference type="InterPro" id="IPR005147">
    <property type="entry name" value="tRNA_synthase_B5-dom"/>
</dbReference>
<dbReference type="NCBIfam" id="TIGR00472">
    <property type="entry name" value="pheT_bact"/>
    <property type="match status" value="1"/>
</dbReference>
<keyword evidence="11 16" id="KW-0694">RNA-binding</keyword>
<feature type="binding site" evidence="15">
    <location>
        <position position="486"/>
    </location>
    <ligand>
        <name>Mg(2+)</name>
        <dbReference type="ChEBI" id="CHEBI:18420"/>
        <note>shared with alpha subunit</note>
    </ligand>
</feature>
<proteinExistence type="inferred from homology"/>
<dbReference type="InterPro" id="IPR045060">
    <property type="entry name" value="Phe-tRNA-ligase_IIc_bsu"/>
</dbReference>
<accession>A0A1R4JED2</accession>
<evidence type="ECO:0000256" key="8">
    <source>
        <dbReference type="ARBA" id="ARBA00022741"/>
    </source>
</evidence>
<dbReference type="Gene3D" id="3.50.40.10">
    <property type="entry name" value="Phenylalanyl-trna Synthetase, Chain B, domain 3"/>
    <property type="match status" value="1"/>
</dbReference>
<keyword evidence="6 15" id="KW-0436">Ligase</keyword>
<evidence type="ECO:0000256" key="3">
    <source>
        <dbReference type="ARBA" id="ARBA00011209"/>
    </source>
</evidence>
<dbReference type="Gene3D" id="3.30.930.10">
    <property type="entry name" value="Bira Bifunctional Protein, Domain 2"/>
    <property type="match status" value="1"/>
</dbReference>
<dbReference type="InterPro" id="IPR012340">
    <property type="entry name" value="NA-bd_OB-fold"/>
</dbReference>
<comment type="subunit">
    <text evidence="3 15">Tetramer of two alpha and two beta subunits.</text>
</comment>
<sequence length="840" mass="89349">MKAPISWLHDLVTLPEELGTARLAEALTRAGLNVERIEAIGGEVSGPVVVGRVLHFIPEKQKNGKTINWCRVDVGPEHNEPETTAEDGTVIPAGRGIVCGAHNFAEGDLVVVALPGAVLPGDFAIAARKTYGHVSDGMMCAVEELGLGEDHAGIIVLPTEIDGVPVVPGMEAMPLLGGGDEVLDIDVTPDIGYCLSMRGLAREAAQATGVTFVDPYAVPMPEPKADGHPVRIESPNCSTFVALTVTGIDPAAASPDWMRQRLERAGMRSISLPVDVTNYVMLESGQPLHAYDADTLSGAIVVRQATPGETLVTLDDASRELVADDMLITDESGPIGLAGVMGGQTTEVTEQTTSIVLEAAHFDPLAIGRTYRRHKLPSEASRRFERGVDVAVQYAAARKAADLLVRFGGGSLAEGETVVGQAPPMPQQHITADLPARILGTAVSREQVIEILTTSGIKVTQLGDSLTLVPPTWRPDLVDPYDYVEEVGRKIGFDQIESILPTAPAGRGLSPAQQGRRTVRRAIADLGFVELISLPFISRDEVEQITHEDDPRRNLVQLANPLDDTHGCLRSTLLPGLFQAIKRNTSRSNDDLALFEMGTIFGSGRGVAAPRPSVLDRPSDEELAGLEAALPEQATAVAGVVSGNWLPAGWQGPAVRADWTHVVALAEEAARAVGITLTRKQAQVMPWHPGRCVELFANDRSIGVAGELHPSVVKQLGLPERTCAVEFDLGFLLEEAPGIGSIPSLSSFPLAKEDVALVVDESVPAEDLRRALVEGAGELLESCELFDIYRGPQIGEGKKSLAYSLHFRGADKTLKDTESAAARDAAVAVAAERFGALQRA</sequence>
<feature type="binding site" evidence="15">
    <location>
        <position position="482"/>
    </location>
    <ligand>
        <name>Mg(2+)</name>
        <dbReference type="ChEBI" id="CHEBI:18420"/>
        <note>shared with alpha subunit</note>
    </ligand>
</feature>
<evidence type="ECO:0000256" key="7">
    <source>
        <dbReference type="ARBA" id="ARBA00022723"/>
    </source>
</evidence>
<keyword evidence="10 15" id="KW-0460">Magnesium</keyword>
<comment type="subcellular location">
    <subcellularLocation>
        <location evidence="1 15">Cytoplasm</location>
    </subcellularLocation>
</comment>
<dbReference type="FunFam" id="3.50.40.10:FF:000001">
    <property type="entry name" value="Phenylalanine--tRNA ligase beta subunit"/>
    <property type="match status" value="1"/>
</dbReference>
<dbReference type="EC" id="6.1.1.20" evidence="15"/>
<comment type="catalytic activity">
    <reaction evidence="14 15">
        <text>tRNA(Phe) + L-phenylalanine + ATP = L-phenylalanyl-tRNA(Phe) + AMP + diphosphate + H(+)</text>
        <dbReference type="Rhea" id="RHEA:19413"/>
        <dbReference type="Rhea" id="RHEA-COMP:9668"/>
        <dbReference type="Rhea" id="RHEA-COMP:9699"/>
        <dbReference type="ChEBI" id="CHEBI:15378"/>
        <dbReference type="ChEBI" id="CHEBI:30616"/>
        <dbReference type="ChEBI" id="CHEBI:33019"/>
        <dbReference type="ChEBI" id="CHEBI:58095"/>
        <dbReference type="ChEBI" id="CHEBI:78442"/>
        <dbReference type="ChEBI" id="CHEBI:78531"/>
        <dbReference type="ChEBI" id="CHEBI:456215"/>
        <dbReference type="EC" id="6.1.1.20"/>
    </reaction>
</comment>
<organism evidence="20 21">
    <name type="scientific">Luteococcus japonicus LSP_Lj1</name>
    <dbReference type="NCBI Taxonomy" id="1255658"/>
    <lineage>
        <taxon>Bacteria</taxon>
        <taxon>Bacillati</taxon>
        <taxon>Actinomycetota</taxon>
        <taxon>Actinomycetes</taxon>
        <taxon>Propionibacteriales</taxon>
        <taxon>Propionibacteriaceae</taxon>
        <taxon>Luteococcus</taxon>
    </lineage>
</organism>
<evidence type="ECO:0000259" key="19">
    <source>
        <dbReference type="PROSITE" id="PS51483"/>
    </source>
</evidence>
<dbReference type="InterPro" id="IPR005146">
    <property type="entry name" value="B3/B4_tRNA-bd"/>
</dbReference>
<dbReference type="InterPro" id="IPR005121">
    <property type="entry name" value="Fdx_antiC-bd"/>
</dbReference>
<dbReference type="InterPro" id="IPR036690">
    <property type="entry name" value="Fdx_antiC-bd_sf"/>
</dbReference>
<dbReference type="PANTHER" id="PTHR10947">
    <property type="entry name" value="PHENYLALANYL-TRNA SYNTHETASE BETA CHAIN AND LEUCINE-RICH REPEAT-CONTAINING PROTEIN 47"/>
    <property type="match status" value="1"/>
</dbReference>
<keyword evidence="5 16" id="KW-0820">tRNA-binding</keyword>
<dbReference type="OrthoDB" id="9805455at2"/>
<dbReference type="GO" id="GO:0006432">
    <property type="term" value="P:phenylalanyl-tRNA aminoacylation"/>
    <property type="evidence" value="ECO:0007669"/>
    <property type="project" value="UniProtKB-UniRule"/>
</dbReference>
<dbReference type="SMART" id="SM00873">
    <property type="entry name" value="B3_4"/>
    <property type="match status" value="1"/>
</dbReference>
<evidence type="ECO:0000256" key="15">
    <source>
        <dbReference type="HAMAP-Rule" id="MF_00283"/>
    </source>
</evidence>
<evidence type="ECO:0000256" key="13">
    <source>
        <dbReference type="ARBA" id="ARBA00023146"/>
    </source>
</evidence>
<dbReference type="SUPFAM" id="SSF50249">
    <property type="entry name" value="Nucleic acid-binding proteins"/>
    <property type="match status" value="1"/>
</dbReference>
<dbReference type="GO" id="GO:0000287">
    <property type="term" value="F:magnesium ion binding"/>
    <property type="evidence" value="ECO:0007669"/>
    <property type="project" value="UniProtKB-UniRule"/>
</dbReference>
<comment type="cofactor">
    <cofactor evidence="15">
        <name>Mg(2+)</name>
        <dbReference type="ChEBI" id="CHEBI:18420"/>
    </cofactor>
    <text evidence="15">Binds 2 magnesium ions per tetramer.</text>
</comment>
<evidence type="ECO:0000256" key="1">
    <source>
        <dbReference type="ARBA" id="ARBA00004496"/>
    </source>
</evidence>
<keyword evidence="13 15" id="KW-0030">Aminoacyl-tRNA synthetase</keyword>
<keyword evidence="7 15" id="KW-0479">Metal-binding</keyword>
<keyword evidence="8 15" id="KW-0547">Nucleotide-binding</keyword>
<evidence type="ECO:0000256" key="4">
    <source>
        <dbReference type="ARBA" id="ARBA00022490"/>
    </source>
</evidence>
<evidence type="ECO:0000256" key="16">
    <source>
        <dbReference type="PROSITE-ProRule" id="PRU00209"/>
    </source>
</evidence>
<dbReference type="HAMAP" id="MF_00283">
    <property type="entry name" value="Phe_tRNA_synth_beta1"/>
    <property type="match status" value="1"/>
</dbReference>
<keyword evidence="12 15" id="KW-0648">Protein biosynthesis</keyword>
<evidence type="ECO:0000256" key="6">
    <source>
        <dbReference type="ARBA" id="ARBA00022598"/>
    </source>
</evidence>
<dbReference type="AlphaFoldDB" id="A0A1R4JED2"/>
<dbReference type="RefSeq" id="WP_094764483.1">
    <property type="nucleotide sequence ID" value="NZ_FUKQ01000026.1"/>
</dbReference>
<reference evidence="20 21" key="1">
    <citation type="submission" date="2017-02" db="EMBL/GenBank/DDBJ databases">
        <authorList>
            <person name="Peterson S.W."/>
        </authorList>
    </citation>
    <scope>NUCLEOTIDE SEQUENCE [LARGE SCALE GENOMIC DNA]</scope>
    <source>
        <strain evidence="20 21">LSP_Lj1</strain>
    </source>
</reference>
<feature type="domain" description="B5" evidence="19">
    <location>
        <begin position="423"/>
        <end position="498"/>
    </location>
</feature>
<dbReference type="SUPFAM" id="SSF55681">
    <property type="entry name" value="Class II aaRS and biotin synthetases"/>
    <property type="match status" value="1"/>
</dbReference>
<dbReference type="GO" id="GO:0000049">
    <property type="term" value="F:tRNA binding"/>
    <property type="evidence" value="ECO:0007669"/>
    <property type="project" value="UniProtKB-UniRule"/>
</dbReference>
<dbReference type="InterPro" id="IPR004532">
    <property type="entry name" value="Phe-tRNA-ligase_IIc_bsu_bact"/>
</dbReference>
<dbReference type="Pfam" id="PF03483">
    <property type="entry name" value="B3_4"/>
    <property type="match status" value="1"/>
</dbReference>
<dbReference type="PROSITE" id="PS51447">
    <property type="entry name" value="FDX_ACB"/>
    <property type="match status" value="1"/>
</dbReference>
<evidence type="ECO:0000256" key="12">
    <source>
        <dbReference type="ARBA" id="ARBA00022917"/>
    </source>
</evidence>
<dbReference type="GO" id="GO:0005524">
    <property type="term" value="F:ATP binding"/>
    <property type="evidence" value="ECO:0007669"/>
    <property type="project" value="UniProtKB-UniRule"/>
</dbReference>
<dbReference type="FunFam" id="3.30.70.380:FF:000001">
    <property type="entry name" value="Phenylalanine--tRNA ligase beta subunit"/>
    <property type="match status" value="1"/>
</dbReference>